<proteinExistence type="predicted"/>
<dbReference type="STRING" id="1715693.PH7735_01694"/>
<protein>
    <submittedName>
        <fullName evidence="6">DnaK suppressor protein</fullName>
    </submittedName>
</protein>
<dbReference type="PANTHER" id="PTHR33823">
    <property type="entry name" value="RNA POLYMERASE-BINDING TRANSCRIPTION FACTOR DKSA-RELATED"/>
    <property type="match status" value="1"/>
</dbReference>
<sequence>MNEIERTHFRVLILDKLASLEEENRLGLEGQSVVTLDQQAVGRLSRMDALQSQAMAKAQQTRRDLQLKGLHKALQRLADGDFGYCDDCGEDIARKRLVFDPSVTRCINCARG</sequence>
<dbReference type="Proteomes" id="UP000051870">
    <property type="component" value="Unassembled WGS sequence"/>
</dbReference>
<dbReference type="InterPro" id="IPR020458">
    <property type="entry name" value="Znf_DskA_TraR_CS"/>
</dbReference>
<dbReference type="RefSeq" id="WP_058310793.1">
    <property type="nucleotide sequence ID" value="NZ_CYTW01000001.1"/>
</dbReference>
<evidence type="ECO:0000313" key="6">
    <source>
        <dbReference type="EMBL" id="CUJ93998.1"/>
    </source>
</evidence>
<reference evidence="7" key="1">
    <citation type="submission" date="2015-09" db="EMBL/GenBank/DDBJ databases">
        <authorList>
            <person name="Rodrigo-Torres Lidia"/>
            <person name="Arahal R.David."/>
        </authorList>
    </citation>
    <scope>NUCLEOTIDE SEQUENCE [LARGE SCALE GENOMIC DNA]</scope>
    <source>
        <strain evidence="7">CECT 7735</strain>
    </source>
</reference>
<dbReference type="SUPFAM" id="SSF57716">
    <property type="entry name" value="Glucocorticoid receptor-like (DNA-binding domain)"/>
    <property type="match status" value="1"/>
</dbReference>
<name>A0A0P1I6V8_9RHOB</name>
<gene>
    <name evidence="6" type="primary">dksA_1</name>
    <name evidence="6" type="ORF">PH7735_01694</name>
</gene>
<keyword evidence="2" id="KW-0863">Zinc-finger</keyword>
<dbReference type="PROSITE" id="PS51128">
    <property type="entry name" value="ZF_DKSA_2"/>
    <property type="match status" value="1"/>
</dbReference>
<feature type="zinc finger region" description="dksA C4-type" evidence="4">
    <location>
        <begin position="85"/>
        <end position="109"/>
    </location>
</feature>
<accession>A0A0P1I6V8</accession>
<evidence type="ECO:0000256" key="3">
    <source>
        <dbReference type="ARBA" id="ARBA00022833"/>
    </source>
</evidence>
<dbReference type="Pfam" id="PF01258">
    <property type="entry name" value="zf-dskA_traR"/>
    <property type="match status" value="1"/>
</dbReference>
<evidence type="ECO:0000256" key="2">
    <source>
        <dbReference type="ARBA" id="ARBA00022771"/>
    </source>
</evidence>
<evidence type="ECO:0000256" key="4">
    <source>
        <dbReference type="PROSITE-ProRule" id="PRU00510"/>
    </source>
</evidence>
<dbReference type="Gene3D" id="1.20.120.910">
    <property type="entry name" value="DksA, coiled-coil domain"/>
    <property type="match status" value="1"/>
</dbReference>
<keyword evidence="1" id="KW-0479">Metal-binding</keyword>
<dbReference type="PROSITE" id="PS01102">
    <property type="entry name" value="ZF_DKSA_1"/>
    <property type="match status" value="1"/>
</dbReference>
<dbReference type="GeneID" id="83880741"/>
<evidence type="ECO:0000256" key="1">
    <source>
        <dbReference type="ARBA" id="ARBA00022723"/>
    </source>
</evidence>
<keyword evidence="3" id="KW-0862">Zinc</keyword>
<dbReference type="GO" id="GO:0008270">
    <property type="term" value="F:zinc ion binding"/>
    <property type="evidence" value="ECO:0007669"/>
    <property type="project" value="UniProtKB-KW"/>
</dbReference>
<evidence type="ECO:0000313" key="7">
    <source>
        <dbReference type="Proteomes" id="UP000051870"/>
    </source>
</evidence>
<feature type="domain" description="Zinc finger DksA/TraR C4-type" evidence="5">
    <location>
        <begin position="80"/>
        <end position="111"/>
    </location>
</feature>
<dbReference type="EMBL" id="CYTW01000001">
    <property type="protein sequence ID" value="CUJ93998.1"/>
    <property type="molecule type" value="Genomic_DNA"/>
</dbReference>
<dbReference type="AlphaFoldDB" id="A0A0P1I6V8"/>
<organism evidence="6 7">
    <name type="scientific">Shimia thalassica</name>
    <dbReference type="NCBI Taxonomy" id="1715693"/>
    <lineage>
        <taxon>Bacteria</taxon>
        <taxon>Pseudomonadati</taxon>
        <taxon>Pseudomonadota</taxon>
        <taxon>Alphaproteobacteria</taxon>
        <taxon>Rhodobacterales</taxon>
        <taxon>Roseobacteraceae</taxon>
    </lineage>
</organism>
<dbReference type="InterPro" id="IPR000962">
    <property type="entry name" value="Znf_DskA_TraR"/>
</dbReference>
<keyword evidence="7" id="KW-1185">Reference proteome</keyword>
<evidence type="ECO:0000259" key="5">
    <source>
        <dbReference type="Pfam" id="PF01258"/>
    </source>
</evidence>